<comment type="caution">
    <text evidence="1">The sequence shown here is derived from an EMBL/GenBank/DDBJ whole genome shotgun (WGS) entry which is preliminary data.</text>
</comment>
<accession>A0A0F9VE66</accession>
<reference evidence="1" key="1">
    <citation type="journal article" date="2015" name="Nature">
        <title>Complex archaea that bridge the gap between prokaryotes and eukaryotes.</title>
        <authorList>
            <person name="Spang A."/>
            <person name="Saw J.H."/>
            <person name="Jorgensen S.L."/>
            <person name="Zaremba-Niedzwiedzka K."/>
            <person name="Martijn J."/>
            <person name="Lind A.E."/>
            <person name="van Eijk R."/>
            <person name="Schleper C."/>
            <person name="Guy L."/>
            <person name="Ettema T.J."/>
        </authorList>
    </citation>
    <scope>NUCLEOTIDE SEQUENCE</scope>
</reference>
<sequence>MKKIIKKILKLMEENNELIHAISELQHPIIKAWRENNTLTKSELETVLHNNHFRVDELIDEFIDSIDAWDELIPDFWYQFRKVMKLKGKSKGT</sequence>
<name>A0A0F9VE66_9ZZZZ</name>
<protein>
    <submittedName>
        <fullName evidence="1">Uncharacterized protein</fullName>
    </submittedName>
</protein>
<dbReference type="AlphaFoldDB" id="A0A0F9VE66"/>
<gene>
    <name evidence="1" type="ORF">LCGC14_0495250</name>
</gene>
<proteinExistence type="predicted"/>
<organism evidence="1">
    <name type="scientific">marine sediment metagenome</name>
    <dbReference type="NCBI Taxonomy" id="412755"/>
    <lineage>
        <taxon>unclassified sequences</taxon>
        <taxon>metagenomes</taxon>
        <taxon>ecological metagenomes</taxon>
    </lineage>
</organism>
<evidence type="ECO:0000313" key="1">
    <source>
        <dbReference type="EMBL" id="KKN64098.1"/>
    </source>
</evidence>
<dbReference type="EMBL" id="LAZR01000568">
    <property type="protein sequence ID" value="KKN64098.1"/>
    <property type="molecule type" value="Genomic_DNA"/>
</dbReference>